<feature type="coiled-coil region" evidence="6">
    <location>
        <begin position="678"/>
        <end position="838"/>
    </location>
</feature>
<dbReference type="OrthoDB" id="9808768at2"/>
<feature type="binding site" evidence="6">
    <location>
        <begin position="32"/>
        <end position="39"/>
    </location>
    <ligand>
        <name>ATP</name>
        <dbReference type="ChEBI" id="CHEBI:30616"/>
    </ligand>
</feature>
<keyword evidence="5 6" id="KW-0238">DNA-binding</keyword>
<dbReference type="InterPro" id="IPR003395">
    <property type="entry name" value="RecF/RecN/SMC_N"/>
</dbReference>
<dbReference type="InterPro" id="IPR027417">
    <property type="entry name" value="P-loop_NTPase"/>
</dbReference>
<dbReference type="InterPro" id="IPR010935">
    <property type="entry name" value="SMC_hinge"/>
</dbReference>
<keyword evidence="9" id="KW-1185">Reference proteome</keyword>
<dbReference type="GO" id="GO:0007059">
    <property type="term" value="P:chromosome segregation"/>
    <property type="evidence" value="ECO:0007669"/>
    <property type="project" value="UniProtKB-UniRule"/>
</dbReference>
<dbReference type="GO" id="GO:0007062">
    <property type="term" value="P:sister chromatid cohesion"/>
    <property type="evidence" value="ECO:0007669"/>
    <property type="project" value="InterPro"/>
</dbReference>
<protein>
    <recommendedName>
        <fullName evidence="6">Chromosome partition protein Smc</fullName>
    </recommendedName>
</protein>
<dbReference type="GO" id="GO:0030261">
    <property type="term" value="P:chromosome condensation"/>
    <property type="evidence" value="ECO:0007669"/>
    <property type="project" value="InterPro"/>
</dbReference>
<dbReference type="SMART" id="SM00968">
    <property type="entry name" value="SMC_hinge"/>
    <property type="match status" value="1"/>
</dbReference>
<accession>A0A401JFT3</accession>
<dbReference type="HAMAP" id="MF_01894">
    <property type="entry name" value="Smc_prok"/>
    <property type="match status" value="1"/>
</dbReference>
<evidence type="ECO:0000256" key="4">
    <source>
        <dbReference type="ARBA" id="ARBA00023054"/>
    </source>
</evidence>
<gene>
    <name evidence="6" type="primary">smc</name>
    <name evidence="8" type="ORF">SFMTTN_2267</name>
</gene>
<keyword evidence="4 6" id="KW-0175">Coiled coil</keyword>
<keyword evidence="2 6" id="KW-0547">Nucleotide-binding</keyword>
<comment type="function">
    <text evidence="6">Required for chromosome condensation and partitioning.</text>
</comment>
<comment type="subcellular location">
    <subcellularLocation>
        <location evidence="6">Cytoplasm</location>
    </subcellularLocation>
</comment>
<keyword evidence="1 6" id="KW-0963">Cytoplasm</keyword>
<comment type="caution">
    <text evidence="8">The sequence shown here is derived from an EMBL/GenBank/DDBJ whole genome shotgun (WGS) entry which is preliminary data.</text>
</comment>
<dbReference type="GO" id="GO:0005737">
    <property type="term" value="C:cytoplasm"/>
    <property type="evidence" value="ECO:0007669"/>
    <property type="project" value="UniProtKB-SubCell"/>
</dbReference>
<feature type="coiled-coil region" evidence="6">
    <location>
        <begin position="872"/>
        <end position="899"/>
    </location>
</feature>
<feature type="coiled-coil region" evidence="6">
    <location>
        <begin position="438"/>
        <end position="500"/>
    </location>
</feature>
<feature type="coiled-coil region" evidence="6">
    <location>
        <begin position="171"/>
        <end position="205"/>
    </location>
</feature>
<evidence type="ECO:0000259" key="7">
    <source>
        <dbReference type="SMART" id="SM00968"/>
    </source>
</evidence>
<evidence type="ECO:0000256" key="1">
    <source>
        <dbReference type="ARBA" id="ARBA00022490"/>
    </source>
</evidence>
<feature type="domain" description="SMC hinge" evidence="7">
    <location>
        <begin position="519"/>
        <end position="623"/>
    </location>
</feature>
<evidence type="ECO:0000256" key="5">
    <source>
        <dbReference type="ARBA" id="ARBA00023125"/>
    </source>
</evidence>
<dbReference type="PANTHER" id="PTHR43977">
    <property type="entry name" value="STRUCTURAL MAINTENANCE OF CHROMOSOMES PROTEIN 3"/>
    <property type="match status" value="1"/>
</dbReference>
<reference evidence="8 9" key="1">
    <citation type="journal article" date="2019" name="Front. Microbiol.">
        <title>Genomes of Neutrophilic Sulfur-Oxidizing Chemolithoautotrophs Representing 9 Proteobacterial Species From 8 Genera.</title>
        <authorList>
            <person name="Watanabe T."/>
            <person name="Kojima H."/>
            <person name="Umezawa K."/>
            <person name="Hori C."/>
            <person name="Takasuka T.E."/>
            <person name="Kato Y."/>
            <person name="Fukui M."/>
        </authorList>
    </citation>
    <scope>NUCLEOTIDE SEQUENCE [LARGE SCALE GENOMIC DNA]</scope>
    <source>
        <strain evidence="8 9">TTN</strain>
    </source>
</reference>
<dbReference type="GO" id="GO:0016887">
    <property type="term" value="F:ATP hydrolysis activity"/>
    <property type="evidence" value="ECO:0007669"/>
    <property type="project" value="InterPro"/>
</dbReference>
<dbReference type="InterPro" id="IPR024704">
    <property type="entry name" value="SMC"/>
</dbReference>
<dbReference type="Proteomes" id="UP000286806">
    <property type="component" value="Unassembled WGS sequence"/>
</dbReference>
<evidence type="ECO:0000313" key="9">
    <source>
        <dbReference type="Proteomes" id="UP000286806"/>
    </source>
</evidence>
<dbReference type="NCBIfam" id="TIGR02168">
    <property type="entry name" value="SMC_prok_B"/>
    <property type="match status" value="1"/>
</dbReference>
<dbReference type="GO" id="GO:0005524">
    <property type="term" value="F:ATP binding"/>
    <property type="evidence" value="ECO:0007669"/>
    <property type="project" value="UniProtKB-UniRule"/>
</dbReference>
<evidence type="ECO:0000256" key="6">
    <source>
        <dbReference type="HAMAP-Rule" id="MF_01894"/>
    </source>
</evidence>
<comment type="subunit">
    <text evidence="6">Homodimer.</text>
</comment>
<dbReference type="GO" id="GO:0006260">
    <property type="term" value="P:DNA replication"/>
    <property type="evidence" value="ECO:0007669"/>
    <property type="project" value="UniProtKB-UniRule"/>
</dbReference>
<dbReference type="CDD" id="cd03278">
    <property type="entry name" value="ABC_SMC_barmotin"/>
    <property type="match status" value="2"/>
</dbReference>
<dbReference type="SUPFAM" id="SSF75553">
    <property type="entry name" value="Smc hinge domain"/>
    <property type="match status" value="1"/>
</dbReference>
<dbReference type="InterPro" id="IPR011890">
    <property type="entry name" value="SMC_prok"/>
</dbReference>
<name>A0A401JFT3_9PROT</name>
<evidence type="ECO:0000256" key="3">
    <source>
        <dbReference type="ARBA" id="ARBA00022840"/>
    </source>
</evidence>
<evidence type="ECO:0000256" key="2">
    <source>
        <dbReference type="ARBA" id="ARBA00022741"/>
    </source>
</evidence>
<comment type="domain">
    <text evidence="6">Contains large globular domains required for ATP hydrolysis at each terminus and a third globular domain forming a flexible hinge near the middle of the molecule. These domains are separated by coiled-coil structures.</text>
</comment>
<dbReference type="EMBL" id="BGOW01000020">
    <property type="protein sequence ID" value="GBL46453.1"/>
    <property type="molecule type" value="Genomic_DNA"/>
</dbReference>
<dbReference type="SUPFAM" id="SSF52540">
    <property type="entry name" value="P-loop containing nucleoside triphosphate hydrolases"/>
    <property type="match status" value="2"/>
</dbReference>
<feature type="coiled-coil region" evidence="6">
    <location>
        <begin position="238"/>
        <end position="398"/>
    </location>
</feature>
<dbReference type="InterPro" id="IPR036277">
    <property type="entry name" value="SMC_hinge_sf"/>
</dbReference>
<dbReference type="AlphaFoldDB" id="A0A401JFT3"/>
<dbReference type="PIRSF" id="PIRSF005719">
    <property type="entry name" value="SMC"/>
    <property type="match status" value="1"/>
</dbReference>
<dbReference type="RefSeq" id="WP_124705240.1">
    <property type="nucleotide sequence ID" value="NZ_BGOW01000020.1"/>
</dbReference>
<keyword evidence="3 6" id="KW-0067">ATP-binding</keyword>
<dbReference type="SUPFAM" id="SSF57997">
    <property type="entry name" value="Tropomyosin"/>
    <property type="match status" value="1"/>
</dbReference>
<proteinExistence type="inferred from homology"/>
<dbReference type="Pfam" id="PF06470">
    <property type="entry name" value="SMC_hinge"/>
    <property type="match status" value="1"/>
</dbReference>
<evidence type="ECO:0000313" key="8">
    <source>
        <dbReference type="EMBL" id="GBL46453.1"/>
    </source>
</evidence>
<sequence length="1168" mass="130731">MRLTAIKLAGFKSFVDPTHIPIVGQMVGVVGPNGCGKSNVIDAVRWVLGESQAKQLRGESMQDVIFNGSGTRKPVSRASVELVFDNSLGRAAGQWTQYAEISVKRVLNRNGDSSYYVNNQHVRRRDLTDIFLGTGLGTKTSYAIIEQGMISRIIEAKPDELRGFLEEAAGISKYKERRRETESRLKDTRENLLRVDDIRRELTEQIVRLQTQALVAQQYLALQTELKNAQQMLWLVKKRDAQAARERFTRQIEETGRQIEAQTAQLRQTELQIEETRTAHYAATDALNTAQGDFYAASAEVSRLEQNLRHLADTRARLAAQIHHLTEQRDSLEKQHNDMAASLTQWQQRLQDTDAALADAEIESAEASNTLPEVESLLADTQRRVADLQRELSLSEQSHQIDETHHQHSAKTLQQLESRHTRLTHEQRGLPEPDRVALGTAEAELETITETLENLREQTDAAQQHLPALEAQRQQLRAQLENVTRRLHQAEGQLAGLNKIQAHLDADTKLDGWLNRHQLASLPRLWQQIEVETGWETALEAVLRERINALAEPGSNVSSVLNDIPPSRVSFYDPHTVPATSASTLLPTLVDKVRWKTGQGGALADWIGEVYVADTAAAALALRDQLPAHAQLVCPEGHIFTRHTLSFHAEQSAVQGVLARQKDIERLTVETEESALQKEALAEQLAQSEDALRHAQQNLSVLRNQFNQTQQRQHQLQMDTMRAQQALERVTQRSAQITAELAEVEALMEQERIEQQAASERLHEHRTQAGFVREHLDDARRARSDAENLLNQKREAQRLSDRKLQEIRFTLQSCDNKINDLNNAIKLNSENKNRLSEQLAQLGIEQARIDESDQQAALQQAIAERQAQEHALASRRNELEAATAQLRTLEEARMRLEQGLTPLRNRMEELRLNEQESRLLEVQCEEQLSALQADEASLLASLEKGAKVSGLNAEIARLGSAIEDLGAVNLAALDELQHAQERETYLIAQGDDLNQAIATLESAIQKIDAETRELLKTTFDTVNQSMSELFTTLFGGGQAQLILTGEELLDAGVQVFAQPPGKKNSSIHLLSGGEKALTALSLVFALFKLTPAPFCLLDEVDAPLDDSNTERYARLVKQMSEHVQFLFITHNRITMEAAHQLIGVTMQESGVSRTVTVDLEQAANLAAA</sequence>
<organism evidence="8 9">
    <name type="scientific">Sulfuriferula multivorans</name>
    <dbReference type="NCBI Taxonomy" id="1559896"/>
    <lineage>
        <taxon>Bacteria</taxon>
        <taxon>Pseudomonadati</taxon>
        <taxon>Pseudomonadota</taxon>
        <taxon>Betaproteobacteria</taxon>
        <taxon>Nitrosomonadales</taxon>
        <taxon>Sulfuricellaceae</taxon>
        <taxon>Sulfuriferula</taxon>
    </lineage>
</organism>
<comment type="similarity">
    <text evidence="6">Belongs to the SMC family.</text>
</comment>
<dbReference type="GO" id="GO:0005694">
    <property type="term" value="C:chromosome"/>
    <property type="evidence" value="ECO:0007669"/>
    <property type="project" value="InterPro"/>
</dbReference>
<dbReference type="Gene3D" id="3.40.50.300">
    <property type="entry name" value="P-loop containing nucleotide triphosphate hydrolases"/>
    <property type="match status" value="2"/>
</dbReference>
<dbReference type="GO" id="GO:0003677">
    <property type="term" value="F:DNA binding"/>
    <property type="evidence" value="ECO:0007669"/>
    <property type="project" value="UniProtKB-UniRule"/>
</dbReference>
<dbReference type="Pfam" id="PF02463">
    <property type="entry name" value="SMC_N"/>
    <property type="match status" value="1"/>
</dbReference>